<comment type="subcellular location">
    <subcellularLocation>
        <location evidence="1">Cell membrane</location>
        <topology evidence="1">Multi-pass membrane protein</topology>
    </subcellularLocation>
</comment>
<dbReference type="InterPro" id="IPR000849">
    <property type="entry name" value="Sugar_P_transporter"/>
</dbReference>
<evidence type="ECO:0000256" key="6">
    <source>
        <dbReference type="ARBA" id="ARBA00023136"/>
    </source>
</evidence>
<accession>A0A964UYA4</accession>
<dbReference type="GO" id="GO:0005886">
    <property type="term" value="C:plasma membrane"/>
    <property type="evidence" value="ECO:0007669"/>
    <property type="project" value="UniProtKB-SubCell"/>
</dbReference>
<evidence type="ECO:0000256" key="3">
    <source>
        <dbReference type="ARBA" id="ARBA00022597"/>
    </source>
</evidence>
<evidence type="ECO:0000313" key="11">
    <source>
        <dbReference type="Proteomes" id="UP000598297"/>
    </source>
</evidence>
<proteinExistence type="predicted"/>
<dbReference type="EMBL" id="JAAAHS010000165">
    <property type="protein sequence ID" value="NBE53790.1"/>
    <property type="molecule type" value="Genomic_DNA"/>
</dbReference>
<feature type="transmembrane region" description="Helical" evidence="8">
    <location>
        <begin position="292"/>
        <end position="316"/>
    </location>
</feature>
<feature type="domain" description="Major facilitator superfamily (MFS) profile" evidence="9">
    <location>
        <begin position="27"/>
        <end position="439"/>
    </location>
</feature>
<dbReference type="PIRSF" id="PIRSF002808">
    <property type="entry name" value="Hexose_phosphate_transp"/>
    <property type="match status" value="1"/>
</dbReference>
<evidence type="ECO:0000256" key="2">
    <source>
        <dbReference type="ARBA" id="ARBA00022448"/>
    </source>
</evidence>
<dbReference type="InterPro" id="IPR020846">
    <property type="entry name" value="MFS_dom"/>
</dbReference>
<feature type="transmembrane region" description="Helical" evidence="8">
    <location>
        <begin position="27"/>
        <end position="45"/>
    </location>
</feature>
<dbReference type="GO" id="GO:0022857">
    <property type="term" value="F:transmembrane transporter activity"/>
    <property type="evidence" value="ECO:0007669"/>
    <property type="project" value="InterPro"/>
</dbReference>
<keyword evidence="3" id="KW-0762">Sugar transport</keyword>
<keyword evidence="6 8" id="KW-0472">Membrane</keyword>
<dbReference type="AlphaFoldDB" id="A0A964UYA4"/>
<evidence type="ECO:0000256" key="1">
    <source>
        <dbReference type="ARBA" id="ARBA00004651"/>
    </source>
</evidence>
<evidence type="ECO:0000313" key="10">
    <source>
        <dbReference type="EMBL" id="NBE53790.1"/>
    </source>
</evidence>
<feature type="compositionally biased region" description="Low complexity" evidence="7">
    <location>
        <begin position="229"/>
        <end position="239"/>
    </location>
</feature>
<sequence>MADLAPPQRSSRTTTGTAVAARWRWRIFAITWLAYAGFYFVRQAFSVAKLGILEDPGVNTVLTEQVLGVIDAVYLAAYAVGQFLWGMWADRFGPRVVVIGGMIGAIVAACVMGVSSALLVFGGAMVLQGLAQSAGWAPLCKNMGSFFPVRQRGRVLGLWSTNYAFGGLTAPPFLGWIAYSLFDDWKVAFFAGAATLGVVLVLFVLLQKNSPRDAGIEEMEGNESDGSDGDAAASGVASEPRGSGLALYRETLRDPMVLTLGAAYFLLKPARYAILLWGPVLVSRQLPGVDKVGAVLIPVAFGVAGVLAPVVVGWLSDKLFGSRRVPPCVLALGLLTVTLSLFVPLTATGSVPVMIAVLAVIGLTVYAADSMISCVAAVDFGTDKGAGTAAGLVNGCGSVGAILGGLLPGFLSGGVLFTGFAAAALLAGLLMLPHWNRRPRATA</sequence>
<dbReference type="Gene3D" id="1.20.1250.20">
    <property type="entry name" value="MFS general substrate transporter like domains"/>
    <property type="match status" value="2"/>
</dbReference>
<dbReference type="Pfam" id="PF07690">
    <property type="entry name" value="MFS_1"/>
    <property type="match status" value="1"/>
</dbReference>
<feature type="region of interest" description="Disordered" evidence="7">
    <location>
        <begin position="215"/>
        <end position="239"/>
    </location>
</feature>
<feature type="transmembrane region" description="Helical" evidence="8">
    <location>
        <begin position="65"/>
        <end position="84"/>
    </location>
</feature>
<dbReference type="PANTHER" id="PTHR43184:SF12">
    <property type="entry name" value="SUGAR PHOSPHATE EXCHANGER 3"/>
    <property type="match status" value="1"/>
</dbReference>
<keyword evidence="11" id="KW-1185">Reference proteome</keyword>
<feature type="transmembrane region" description="Helical" evidence="8">
    <location>
        <begin position="188"/>
        <end position="206"/>
    </location>
</feature>
<dbReference type="PROSITE" id="PS50850">
    <property type="entry name" value="MFS"/>
    <property type="match status" value="1"/>
</dbReference>
<evidence type="ECO:0000256" key="7">
    <source>
        <dbReference type="SAM" id="MobiDB-lite"/>
    </source>
</evidence>
<feature type="transmembrane region" description="Helical" evidence="8">
    <location>
        <begin position="385"/>
        <end position="404"/>
    </location>
</feature>
<feature type="transmembrane region" description="Helical" evidence="8">
    <location>
        <begin position="161"/>
        <end position="182"/>
    </location>
</feature>
<gene>
    <name evidence="10" type="ORF">GUY60_20665</name>
</gene>
<dbReference type="SUPFAM" id="SSF103473">
    <property type="entry name" value="MFS general substrate transporter"/>
    <property type="match status" value="1"/>
</dbReference>
<feature type="transmembrane region" description="Helical" evidence="8">
    <location>
        <begin position="257"/>
        <end position="280"/>
    </location>
</feature>
<organism evidence="10 11">
    <name type="scientific">Streptomyces boluensis</name>
    <dbReference type="NCBI Taxonomy" id="1775135"/>
    <lineage>
        <taxon>Bacteria</taxon>
        <taxon>Bacillati</taxon>
        <taxon>Actinomycetota</taxon>
        <taxon>Actinomycetes</taxon>
        <taxon>Kitasatosporales</taxon>
        <taxon>Streptomycetaceae</taxon>
        <taxon>Streptomyces</taxon>
    </lineage>
</organism>
<evidence type="ECO:0000256" key="4">
    <source>
        <dbReference type="ARBA" id="ARBA00022692"/>
    </source>
</evidence>
<feature type="transmembrane region" description="Helical" evidence="8">
    <location>
        <begin position="96"/>
        <end position="114"/>
    </location>
</feature>
<evidence type="ECO:0000259" key="9">
    <source>
        <dbReference type="PROSITE" id="PS50850"/>
    </source>
</evidence>
<feature type="compositionally biased region" description="Acidic residues" evidence="7">
    <location>
        <begin position="216"/>
        <end position="228"/>
    </location>
</feature>
<dbReference type="InterPro" id="IPR036259">
    <property type="entry name" value="MFS_trans_sf"/>
</dbReference>
<evidence type="ECO:0000256" key="5">
    <source>
        <dbReference type="ARBA" id="ARBA00022989"/>
    </source>
</evidence>
<feature type="transmembrane region" description="Helical" evidence="8">
    <location>
        <begin position="410"/>
        <end position="432"/>
    </location>
</feature>
<dbReference type="PANTHER" id="PTHR43184">
    <property type="entry name" value="MAJOR FACILITATOR SUPERFAMILY TRANSPORTER 16, ISOFORM B"/>
    <property type="match status" value="1"/>
</dbReference>
<keyword evidence="2" id="KW-0813">Transport</keyword>
<comment type="caution">
    <text evidence="10">The sequence shown here is derived from an EMBL/GenBank/DDBJ whole genome shotgun (WGS) entry which is preliminary data.</text>
</comment>
<protein>
    <submittedName>
        <fullName evidence="10">MFS transporter</fullName>
    </submittedName>
</protein>
<reference evidence="10" key="1">
    <citation type="submission" date="2020-01" db="EMBL/GenBank/DDBJ databases">
        <title>Whole-genome analyses of novel actinobacteria.</title>
        <authorList>
            <person name="Sahin N."/>
        </authorList>
    </citation>
    <scope>NUCLEOTIDE SEQUENCE</scope>
    <source>
        <strain evidence="10">YC537</strain>
    </source>
</reference>
<dbReference type="RefSeq" id="WP_161700007.1">
    <property type="nucleotide sequence ID" value="NZ_JAAAHS010000165.1"/>
</dbReference>
<keyword evidence="4 8" id="KW-0812">Transmembrane</keyword>
<name>A0A964UYA4_9ACTN</name>
<keyword evidence="5 8" id="KW-1133">Transmembrane helix</keyword>
<feature type="transmembrane region" description="Helical" evidence="8">
    <location>
        <begin position="328"/>
        <end position="347"/>
    </location>
</feature>
<dbReference type="OrthoDB" id="3264704at2"/>
<feature type="transmembrane region" description="Helical" evidence="8">
    <location>
        <begin position="353"/>
        <end position="378"/>
    </location>
</feature>
<dbReference type="Proteomes" id="UP000598297">
    <property type="component" value="Unassembled WGS sequence"/>
</dbReference>
<evidence type="ECO:0000256" key="8">
    <source>
        <dbReference type="SAM" id="Phobius"/>
    </source>
</evidence>
<dbReference type="InterPro" id="IPR011701">
    <property type="entry name" value="MFS"/>
</dbReference>